<evidence type="ECO:0000313" key="3">
    <source>
        <dbReference type="Proteomes" id="UP001234581"/>
    </source>
</evidence>
<accession>A0AAD7XYN8</accession>
<dbReference type="Proteomes" id="UP001234581">
    <property type="component" value="Unassembled WGS sequence"/>
</dbReference>
<keyword evidence="3" id="KW-1185">Reference proteome</keyword>
<reference evidence="2 3" key="1">
    <citation type="submission" date="2023-03" db="EMBL/GenBank/DDBJ databases">
        <title>Genome sequence of Lichtheimia ornata CBS 291.66.</title>
        <authorList>
            <person name="Mohabir J.T."/>
            <person name="Shea T.P."/>
            <person name="Kurbessoian T."/>
            <person name="Berby B."/>
            <person name="Fontaine J."/>
            <person name="Livny J."/>
            <person name="Gnirke A."/>
            <person name="Stajich J.E."/>
            <person name="Cuomo C.A."/>
        </authorList>
    </citation>
    <scope>NUCLEOTIDE SEQUENCE [LARGE SCALE GENOMIC DNA]</scope>
    <source>
        <strain evidence="2">CBS 291.66</strain>
    </source>
</reference>
<feature type="compositionally biased region" description="Low complexity" evidence="1">
    <location>
        <begin position="206"/>
        <end position="217"/>
    </location>
</feature>
<dbReference type="EMBL" id="JARTCD010000029">
    <property type="protein sequence ID" value="KAJ8657803.1"/>
    <property type="molecule type" value="Genomic_DNA"/>
</dbReference>
<comment type="caution">
    <text evidence="2">The sequence shown here is derived from an EMBL/GenBank/DDBJ whole genome shotgun (WGS) entry which is preliminary data.</text>
</comment>
<evidence type="ECO:0008006" key="4">
    <source>
        <dbReference type="Google" id="ProtNLM"/>
    </source>
</evidence>
<feature type="region of interest" description="Disordered" evidence="1">
    <location>
        <begin position="196"/>
        <end position="219"/>
    </location>
</feature>
<gene>
    <name evidence="2" type="ORF">O0I10_006618</name>
</gene>
<evidence type="ECO:0000256" key="1">
    <source>
        <dbReference type="SAM" id="MobiDB-lite"/>
    </source>
</evidence>
<protein>
    <recommendedName>
        <fullName evidence="4">Pyridoxamine 5'-phosphate oxidase Alr4036 family FMN-binding domain-containing protein</fullName>
    </recommendedName>
</protein>
<dbReference type="PANTHER" id="PTHR28243">
    <property type="entry name" value="AGL049CP"/>
    <property type="match status" value="1"/>
</dbReference>
<proteinExistence type="predicted"/>
<dbReference type="Gene3D" id="2.30.110.10">
    <property type="entry name" value="Electron Transport, Fmn-binding Protein, Chain A"/>
    <property type="match status" value="1"/>
</dbReference>
<dbReference type="GeneID" id="83214029"/>
<dbReference type="AlphaFoldDB" id="A0AAD7XYN8"/>
<dbReference type="InterPro" id="IPR012349">
    <property type="entry name" value="Split_barrel_FMN-bd"/>
</dbReference>
<dbReference type="RefSeq" id="XP_058342716.1">
    <property type="nucleotide sequence ID" value="XM_058486645.1"/>
</dbReference>
<organism evidence="2 3">
    <name type="scientific">Lichtheimia ornata</name>
    <dbReference type="NCBI Taxonomy" id="688661"/>
    <lineage>
        <taxon>Eukaryota</taxon>
        <taxon>Fungi</taxon>
        <taxon>Fungi incertae sedis</taxon>
        <taxon>Mucoromycota</taxon>
        <taxon>Mucoromycotina</taxon>
        <taxon>Mucoromycetes</taxon>
        <taxon>Mucorales</taxon>
        <taxon>Lichtheimiaceae</taxon>
        <taxon>Lichtheimia</taxon>
    </lineage>
</organism>
<dbReference type="PANTHER" id="PTHR28243:SF1">
    <property type="entry name" value="PYRIDOXAMINE 5'-PHOSPHATE OXIDASE ALR4036 FAMILY FMN-BINDING DOMAIN-CONTAINING PROTEIN"/>
    <property type="match status" value="1"/>
</dbReference>
<evidence type="ECO:0000313" key="2">
    <source>
        <dbReference type="EMBL" id="KAJ8657803.1"/>
    </source>
</evidence>
<sequence>MTTTPRSPSSPTSPTLASATPPPWFPMLKKSYTKNFLYAEDPVFLTMSNIKRSGDASMHCLQFLSFLEDDPRFLVFPLAMNDNLLMGDIKSDPNANLCWMMPKSKEYYKLVGKFYIASAPIQVTRFPPPKIPASDLPAAEFWELERRKHWKAMDDKTRATYTWPSRGEAPKADRIAFSCQSLDCLIEQEGTTARGGGLFSLRRNNTAPASSTSSPSTDQKQVIHDIAMDNFCLLAYKISEVEYYDHSSFPQRRTVYTYSLKDNRWISKDANP</sequence>
<dbReference type="SUPFAM" id="SSF50475">
    <property type="entry name" value="FMN-binding split barrel"/>
    <property type="match status" value="1"/>
</dbReference>
<name>A0AAD7XYN8_9FUNG</name>